<dbReference type="AlphaFoldDB" id="A0A8H4BJM4"/>
<name>A0A8H4BJM4_MUCCL</name>
<protein>
    <submittedName>
        <fullName evidence="1">Uncharacterized protein</fullName>
    </submittedName>
</protein>
<organism evidence="1 2">
    <name type="scientific">Mucor circinelloides f. lusitanicus</name>
    <name type="common">Mucor racemosus var. lusitanicus</name>
    <dbReference type="NCBI Taxonomy" id="29924"/>
    <lineage>
        <taxon>Eukaryota</taxon>
        <taxon>Fungi</taxon>
        <taxon>Fungi incertae sedis</taxon>
        <taxon>Mucoromycota</taxon>
        <taxon>Mucoromycotina</taxon>
        <taxon>Mucoromycetes</taxon>
        <taxon>Mucorales</taxon>
        <taxon>Mucorineae</taxon>
        <taxon>Mucoraceae</taxon>
        <taxon>Mucor</taxon>
    </lineage>
</organism>
<dbReference type="Proteomes" id="UP000469890">
    <property type="component" value="Unassembled WGS sequence"/>
</dbReference>
<comment type="caution">
    <text evidence="1">The sequence shown here is derived from an EMBL/GenBank/DDBJ whole genome shotgun (WGS) entry which is preliminary data.</text>
</comment>
<sequence>VYKKRHLLSHISKVMFNTNFLFLCLQAMQTMTKKSSLESYFVPGKKKLAGMSIQLKNMGIKMDKHKILKADGVVCSASYRELKILV</sequence>
<gene>
    <name evidence="1" type="ORF">FB192DRAFT_1259979</name>
</gene>
<feature type="non-terminal residue" evidence="1">
    <location>
        <position position="1"/>
    </location>
</feature>
<evidence type="ECO:0000313" key="2">
    <source>
        <dbReference type="Proteomes" id="UP000469890"/>
    </source>
</evidence>
<evidence type="ECO:0000313" key="1">
    <source>
        <dbReference type="EMBL" id="KAF1803549.1"/>
    </source>
</evidence>
<proteinExistence type="predicted"/>
<dbReference type="EMBL" id="JAAECE010000003">
    <property type="protein sequence ID" value="KAF1803549.1"/>
    <property type="molecule type" value="Genomic_DNA"/>
</dbReference>
<feature type="non-terminal residue" evidence="1">
    <location>
        <position position="86"/>
    </location>
</feature>
<reference evidence="1 2" key="1">
    <citation type="submission" date="2019-09" db="EMBL/GenBank/DDBJ databases">
        <authorList>
            <consortium name="DOE Joint Genome Institute"/>
            <person name="Mondo S.J."/>
            <person name="Navarro-Mendoza M.I."/>
            <person name="Perez-Arques C."/>
            <person name="Panchal S."/>
            <person name="Nicolas F.E."/>
            <person name="Ganguly P."/>
            <person name="Pangilinan J."/>
            <person name="Grigoriev I."/>
            <person name="Heitman J."/>
            <person name="Sanya K."/>
            <person name="Garre V."/>
        </authorList>
    </citation>
    <scope>NUCLEOTIDE SEQUENCE [LARGE SCALE GENOMIC DNA]</scope>
    <source>
        <strain evidence="1 2">MU402</strain>
    </source>
</reference>
<accession>A0A8H4BJM4</accession>